<gene>
    <name evidence="2" type="ORF">BWQ96_09515</name>
</gene>
<keyword evidence="3" id="KW-1185">Reference proteome</keyword>
<dbReference type="AlphaFoldDB" id="A0A2V3IFE1"/>
<evidence type="ECO:0000313" key="2">
    <source>
        <dbReference type="EMBL" id="PXF40753.1"/>
    </source>
</evidence>
<name>A0A2V3IFE1_9FLOR</name>
<dbReference type="Proteomes" id="UP000247409">
    <property type="component" value="Unassembled WGS sequence"/>
</dbReference>
<evidence type="ECO:0000256" key="1">
    <source>
        <dbReference type="SAM" id="MobiDB-lite"/>
    </source>
</evidence>
<sequence>MRMQPTSASIPSSPSPSISHRTHPAAKQPLQPAPPSNQLSYEQFPFEKASLSHTHYLLFPPSSYTPHPDHHAYSTSALLRFTIFPTCEQDLQRNDLLWHAVNAYSLCVPSHLQPVLHPLRSFPEASIFALGIPHTLAAFLHNVSLWDMRQAVIYMLADAAQGESEQGLYHMRHTLCPPVWNALRNVLLGRHKPSPTVDKASFLLDSALSSENSHDLWAIDVITAVSGPTTLPWMSGTILHSMYKDWMLYTACISDQRAALLAMVRLIRQGRQIQVWQRVHAIRLCATTSTSFIHCLPEHIVEFLLIPCLLAAEGGAHAVNRPKRSRSGLCHDEYEWDF</sequence>
<proteinExistence type="predicted"/>
<organism evidence="2 3">
    <name type="scientific">Gracilariopsis chorda</name>
    <dbReference type="NCBI Taxonomy" id="448386"/>
    <lineage>
        <taxon>Eukaryota</taxon>
        <taxon>Rhodophyta</taxon>
        <taxon>Florideophyceae</taxon>
        <taxon>Rhodymeniophycidae</taxon>
        <taxon>Gracilariales</taxon>
        <taxon>Gracilariaceae</taxon>
        <taxon>Gracilariopsis</taxon>
    </lineage>
</organism>
<protein>
    <submittedName>
        <fullName evidence="2">Uncharacterized protein</fullName>
    </submittedName>
</protein>
<feature type="region of interest" description="Disordered" evidence="1">
    <location>
        <begin position="1"/>
        <end position="38"/>
    </location>
</feature>
<dbReference type="OrthoDB" id="10496470at2759"/>
<accession>A0A2V3IFE1</accession>
<reference evidence="2 3" key="1">
    <citation type="journal article" date="2018" name="Mol. Biol. Evol.">
        <title>Analysis of the draft genome of the red seaweed Gracilariopsis chorda provides insights into genome size evolution in Rhodophyta.</title>
        <authorList>
            <person name="Lee J."/>
            <person name="Yang E.C."/>
            <person name="Graf L."/>
            <person name="Yang J.H."/>
            <person name="Qiu H."/>
            <person name="Zel Zion U."/>
            <person name="Chan C.X."/>
            <person name="Stephens T.G."/>
            <person name="Weber A.P.M."/>
            <person name="Boo G.H."/>
            <person name="Boo S.M."/>
            <person name="Kim K.M."/>
            <person name="Shin Y."/>
            <person name="Jung M."/>
            <person name="Lee S.J."/>
            <person name="Yim H.S."/>
            <person name="Lee J.H."/>
            <person name="Bhattacharya D."/>
            <person name="Yoon H.S."/>
        </authorList>
    </citation>
    <scope>NUCLEOTIDE SEQUENCE [LARGE SCALE GENOMIC DNA]</scope>
    <source>
        <strain evidence="2 3">SKKU-2015</strain>
        <tissue evidence="2">Whole body</tissue>
    </source>
</reference>
<evidence type="ECO:0000313" key="3">
    <source>
        <dbReference type="Proteomes" id="UP000247409"/>
    </source>
</evidence>
<comment type="caution">
    <text evidence="2">The sequence shown here is derived from an EMBL/GenBank/DDBJ whole genome shotgun (WGS) entry which is preliminary data.</text>
</comment>
<dbReference type="EMBL" id="NBIV01000261">
    <property type="protein sequence ID" value="PXF40753.1"/>
    <property type="molecule type" value="Genomic_DNA"/>
</dbReference>
<feature type="compositionally biased region" description="Low complexity" evidence="1">
    <location>
        <begin position="7"/>
        <end position="30"/>
    </location>
</feature>